<evidence type="ECO:0000256" key="1">
    <source>
        <dbReference type="ARBA" id="ARBA00023015"/>
    </source>
</evidence>
<evidence type="ECO:0000313" key="8">
    <source>
        <dbReference type="Proteomes" id="UP000033572"/>
    </source>
</evidence>
<dbReference type="Gene3D" id="1.20.140.160">
    <property type="match status" value="1"/>
</dbReference>
<dbReference type="GO" id="GO:0016987">
    <property type="term" value="F:sigma factor activity"/>
    <property type="evidence" value="ECO:0007669"/>
    <property type="project" value="UniProtKB-KW"/>
</dbReference>
<gene>
    <name evidence="7" type="primary">fliA</name>
    <name evidence="7" type="ORF">RN50_00601</name>
</gene>
<dbReference type="KEGG" id="mfol:DXT68_09055"/>
<reference evidence="7 8" key="1">
    <citation type="submission" date="2015-02" db="EMBL/GenBank/DDBJ databases">
        <title>Draft genome sequences of ten Microbacterium spp. with emphasis on heavy metal contaminated environments.</title>
        <authorList>
            <person name="Corretto E."/>
        </authorList>
    </citation>
    <scope>NUCLEOTIDE SEQUENCE [LARGE SCALE GENOMIC DNA]</scope>
    <source>
        <strain evidence="7 8">DSM 12966</strain>
    </source>
</reference>
<evidence type="ECO:0000313" key="7">
    <source>
        <dbReference type="EMBL" id="KJL24691.1"/>
    </source>
</evidence>
<evidence type="ECO:0000259" key="6">
    <source>
        <dbReference type="Pfam" id="PF04545"/>
    </source>
</evidence>
<dbReference type="GO" id="GO:0006352">
    <property type="term" value="P:DNA-templated transcription initiation"/>
    <property type="evidence" value="ECO:0007669"/>
    <property type="project" value="InterPro"/>
</dbReference>
<keyword evidence="3" id="KW-0238">DNA-binding</keyword>
<dbReference type="Gene3D" id="1.10.1740.10">
    <property type="match status" value="1"/>
</dbReference>
<keyword evidence="4" id="KW-0804">Transcription</keyword>
<name>A0A0F0KZH9_9MICO</name>
<feature type="domain" description="RNA polymerase sigma-70 region 4" evidence="6">
    <location>
        <begin position="169"/>
        <end position="216"/>
    </location>
</feature>
<accession>A0A0F0KZH9</accession>
<dbReference type="InterPro" id="IPR000943">
    <property type="entry name" value="RNA_pol_sigma70"/>
</dbReference>
<organism evidence="7 8">
    <name type="scientific">Microbacterium foliorum</name>
    <dbReference type="NCBI Taxonomy" id="104336"/>
    <lineage>
        <taxon>Bacteria</taxon>
        <taxon>Bacillati</taxon>
        <taxon>Actinomycetota</taxon>
        <taxon>Actinomycetes</taxon>
        <taxon>Micrococcales</taxon>
        <taxon>Microbacteriaceae</taxon>
        <taxon>Microbacterium</taxon>
    </lineage>
</organism>
<dbReference type="InterPro" id="IPR013324">
    <property type="entry name" value="RNA_pol_sigma_r3/r4-like"/>
</dbReference>
<evidence type="ECO:0000256" key="4">
    <source>
        <dbReference type="ARBA" id="ARBA00023163"/>
    </source>
</evidence>
<dbReference type="PATRIC" id="fig|104336.4.peg.621"/>
<dbReference type="SUPFAM" id="SSF88946">
    <property type="entry name" value="Sigma2 domain of RNA polymerase sigma factors"/>
    <property type="match status" value="1"/>
</dbReference>
<evidence type="ECO:0000256" key="3">
    <source>
        <dbReference type="ARBA" id="ARBA00023125"/>
    </source>
</evidence>
<evidence type="ECO:0000256" key="2">
    <source>
        <dbReference type="ARBA" id="ARBA00023082"/>
    </source>
</evidence>
<evidence type="ECO:0000259" key="5">
    <source>
        <dbReference type="Pfam" id="PF04542"/>
    </source>
</evidence>
<dbReference type="NCBIfam" id="TIGR02937">
    <property type="entry name" value="sigma70-ECF"/>
    <property type="match status" value="1"/>
</dbReference>
<dbReference type="Proteomes" id="UP000033572">
    <property type="component" value="Unassembled WGS sequence"/>
</dbReference>
<feature type="domain" description="RNA polymerase sigma-70 region 2" evidence="5">
    <location>
        <begin position="30"/>
        <end position="80"/>
    </location>
</feature>
<dbReference type="PRINTS" id="PR00046">
    <property type="entry name" value="SIGMA70FCT"/>
</dbReference>
<dbReference type="Pfam" id="PF04542">
    <property type="entry name" value="Sigma70_r2"/>
    <property type="match status" value="1"/>
</dbReference>
<dbReference type="RefSeq" id="WP_045253026.1">
    <property type="nucleotide sequence ID" value="NZ_CP031425.1"/>
</dbReference>
<comment type="caution">
    <text evidence="7">The sequence shown here is derived from an EMBL/GenBank/DDBJ whole genome shotgun (WGS) entry which is preliminary data.</text>
</comment>
<keyword evidence="1" id="KW-0805">Transcription regulation</keyword>
<dbReference type="InterPro" id="IPR014284">
    <property type="entry name" value="RNA_pol_sigma-70_dom"/>
</dbReference>
<dbReference type="Pfam" id="PF04545">
    <property type="entry name" value="Sigma70_r4"/>
    <property type="match status" value="1"/>
</dbReference>
<dbReference type="EMBL" id="JYIU01000030">
    <property type="protein sequence ID" value="KJL24691.1"/>
    <property type="molecule type" value="Genomic_DNA"/>
</dbReference>
<dbReference type="InterPro" id="IPR007630">
    <property type="entry name" value="RNA_pol_sigma70_r4"/>
</dbReference>
<keyword evidence="2" id="KW-0731">Sigma factor</keyword>
<sequence>MTMRARNQLVIDHLHIVGAATAHIAARLSQVSREDLASAGAFALVRAAEKFDAGLGVPFGAFARNRVEWALKDELRAMDWAPRAVRARARETTEVRQTLAAVLGRMPSVPEIAAAMGVTADAVREGLADAELMLTSLDAPNAPEVVWTGYLPEELVIAAERDEFLRRAVEALPERKRWIVRAVYFEDRTVTEIAQELGVSHAAVSQQRAAAVRMLRDALERHDADVPPVAAPQTDVVAASRPSSSTCDAYVDRVAAGARRFTRAVVSHAVSV</sequence>
<protein>
    <submittedName>
        <fullName evidence="7">RNA polymerase sigma factor FliA</fullName>
    </submittedName>
</protein>
<dbReference type="CDD" id="cd06171">
    <property type="entry name" value="Sigma70_r4"/>
    <property type="match status" value="1"/>
</dbReference>
<dbReference type="GeneID" id="94444541"/>
<dbReference type="SUPFAM" id="SSF88659">
    <property type="entry name" value="Sigma3 and sigma4 domains of RNA polymerase sigma factors"/>
    <property type="match status" value="2"/>
</dbReference>
<dbReference type="InterPro" id="IPR007627">
    <property type="entry name" value="RNA_pol_sigma70_r2"/>
</dbReference>
<dbReference type="GO" id="GO:0003677">
    <property type="term" value="F:DNA binding"/>
    <property type="evidence" value="ECO:0007669"/>
    <property type="project" value="UniProtKB-KW"/>
</dbReference>
<dbReference type="InterPro" id="IPR013325">
    <property type="entry name" value="RNA_pol_sigma_r2"/>
</dbReference>
<keyword evidence="8" id="KW-1185">Reference proteome</keyword>
<proteinExistence type="predicted"/>
<dbReference type="PANTHER" id="PTHR30385">
    <property type="entry name" value="SIGMA FACTOR F FLAGELLAR"/>
    <property type="match status" value="1"/>
</dbReference>
<dbReference type="AlphaFoldDB" id="A0A0F0KZH9"/>